<keyword evidence="1" id="KW-0812">Transmembrane</keyword>
<evidence type="ECO:0000313" key="3">
    <source>
        <dbReference type="Proteomes" id="UP000807306"/>
    </source>
</evidence>
<reference evidence="2" key="1">
    <citation type="submission" date="2020-11" db="EMBL/GenBank/DDBJ databases">
        <authorList>
            <consortium name="DOE Joint Genome Institute"/>
            <person name="Ahrendt S."/>
            <person name="Riley R."/>
            <person name="Andreopoulos W."/>
            <person name="Labutti K."/>
            <person name="Pangilinan J."/>
            <person name="Ruiz-Duenas F.J."/>
            <person name="Barrasa J.M."/>
            <person name="Sanchez-Garcia M."/>
            <person name="Camarero S."/>
            <person name="Miyauchi S."/>
            <person name="Serrano A."/>
            <person name="Linde D."/>
            <person name="Babiker R."/>
            <person name="Drula E."/>
            <person name="Ayuso-Fernandez I."/>
            <person name="Pacheco R."/>
            <person name="Padilla G."/>
            <person name="Ferreira P."/>
            <person name="Barriuso J."/>
            <person name="Kellner H."/>
            <person name="Castanera R."/>
            <person name="Alfaro M."/>
            <person name="Ramirez L."/>
            <person name="Pisabarro A.G."/>
            <person name="Kuo A."/>
            <person name="Tritt A."/>
            <person name="Lipzen A."/>
            <person name="He G."/>
            <person name="Yan M."/>
            <person name="Ng V."/>
            <person name="Cullen D."/>
            <person name="Martin F."/>
            <person name="Rosso M.-N."/>
            <person name="Henrissat B."/>
            <person name="Hibbett D."/>
            <person name="Martinez A.T."/>
            <person name="Grigoriev I.V."/>
        </authorList>
    </citation>
    <scope>NUCLEOTIDE SEQUENCE</scope>
    <source>
        <strain evidence="2">CBS 506.95</strain>
    </source>
</reference>
<name>A0A9P6JPK5_9AGAR</name>
<evidence type="ECO:0000256" key="1">
    <source>
        <dbReference type="SAM" id="Phobius"/>
    </source>
</evidence>
<dbReference type="EMBL" id="MU157859">
    <property type="protein sequence ID" value="KAF9527675.1"/>
    <property type="molecule type" value="Genomic_DNA"/>
</dbReference>
<sequence length="417" mass="47001">MPFLAIEYPITRQIHWRYITALSYVGAFVVVVFLTILNVALVGYDTITVFESDYDAIQDLWFHRFLPYGRPKPGTLCDPYLLSIGDHFKVQGKEMDWTTLSITAKESNSKLAYTGTLVSSACDVTRIAANISDYISPEDIYIILECWNLDGVYMNASAPLLSKIQTEIVVRRLRDSMYRWLTTYPVRERLGDGATRRWSDSDVIMVFSLNPDHLGDGALWNVFQTIYAIVRVNLANDSPNNFLLHPGALPTILLEIIPQSGMVESPKSGIYDALTSSPYGLQSSEMLRSILNSSGGEIEAAYLCKQQHLKSPGNLVISVLVAVLSMFSTIWAAYMWILSTLAKRPPKANTCIAHGDAPYHSVDSLQTTFAESSSREENARWIEFMQMGYDLNKRRYERRPSFVADEIVLTSLPHARH</sequence>
<keyword evidence="1" id="KW-0472">Membrane</keyword>
<evidence type="ECO:0000313" key="2">
    <source>
        <dbReference type="EMBL" id="KAF9527675.1"/>
    </source>
</evidence>
<keyword evidence="1" id="KW-1133">Transmembrane helix</keyword>
<gene>
    <name evidence="2" type="ORF">CPB83DRAFT_836461</name>
</gene>
<organism evidence="2 3">
    <name type="scientific">Crepidotus variabilis</name>
    <dbReference type="NCBI Taxonomy" id="179855"/>
    <lineage>
        <taxon>Eukaryota</taxon>
        <taxon>Fungi</taxon>
        <taxon>Dikarya</taxon>
        <taxon>Basidiomycota</taxon>
        <taxon>Agaricomycotina</taxon>
        <taxon>Agaricomycetes</taxon>
        <taxon>Agaricomycetidae</taxon>
        <taxon>Agaricales</taxon>
        <taxon>Agaricineae</taxon>
        <taxon>Crepidotaceae</taxon>
        <taxon>Crepidotus</taxon>
    </lineage>
</organism>
<feature type="transmembrane region" description="Helical" evidence="1">
    <location>
        <begin position="315"/>
        <end position="337"/>
    </location>
</feature>
<dbReference type="Proteomes" id="UP000807306">
    <property type="component" value="Unassembled WGS sequence"/>
</dbReference>
<dbReference type="OrthoDB" id="2564485at2759"/>
<accession>A0A9P6JPK5</accession>
<proteinExistence type="predicted"/>
<protein>
    <submittedName>
        <fullName evidence="2">Uncharacterized protein</fullName>
    </submittedName>
</protein>
<dbReference type="AlphaFoldDB" id="A0A9P6JPK5"/>
<feature type="transmembrane region" description="Helical" evidence="1">
    <location>
        <begin position="21"/>
        <end position="44"/>
    </location>
</feature>
<keyword evidence="3" id="KW-1185">Reference proteome</keyword>
<comment type="caution">
    <text evidence="2">The sequence shown here is derived from an EMBL/GenBank/DDBJ whole genome shotgun (WGS) entry which is preliminary data.</text>
</comment>